<dbReference type="CDD" id="cd00200">
    <property type="entry name" value="WD40"/>
    <property type="match status" value="1"/>
</dbReference>
<dbReference type="AlphaFoldDB" id="A0A7I8WNJ3"/>
<dbReference type="InterPro" id="IPR001680">
    <property type="entry name" value="WD40_rpt"/>
</dbReference>
<feature type="repeat" description="WD" evidence="5">
    <location>
        <begin position="181"/>
        <end position="222"/>
    </location>
</feature>
<protein>
    <submittedName>
        <fullName evidence="7">(pine wood nematode) hypothetical protein</fullName>
    </submittedName>
</protein>
<gene>
    <name evidence="7" type="ORF">BXYJ_LOCUS3239</name>
</gene>
<dbReference type="SMR" id="A0A7I8WNJ3"/>
<feature type="repeat" description="WD" evidence="5">
    <location>
        <begin position="358"/>
        <end position="399"/>
    </location>
</feature>
<evidence type="ECO:0000313" key="8">
    <source>
        <dbReference type="Proteomes" id="UP000659654"/>
    </source>
</evidence>
<feature type="compositionally biased region" description="Basic and acidic residues" evidence="6">
    <location>
        <begin position="19"/>
        <end position="31"/>
    </location>
</feature>
<feature type="compositionally biased region" description="Acidic residues" evidence="6">
    <location>
        <begin position="503"/>
        <end position="530"/>
    </location>
</feature>
<feature type="compositionally biased region" description="Basic residues" evidence="6">
    <location>
        <begin position="8"/>
        <end position="18"/>
    </location>
</feature>
<comment type="subcellular location">
    <subcellularLocation>
        <location evidence="1">Nucleus</location>
    </subcellularLocation>
</comment>
<feature type="compositionally biased region" description="Acidic residues" evidence="6">
    <location>
        <begin position="84"/>
        <end position="93"/>
    </location>
</feature>
<evidence type="ECO:0000256" key="2">
    <source>
        <dbReference type="ARBA" id="ARBA00022574"/>
    </source>
</evidence>
<evidence type="ECO:0000256" key="6">
    <source>
        <dbReference type="SAM" id="MobiDB-lite"/>
    </source>
</evidence>
<evidence type="ECO:0000256" key="3">
    <source>
        <dbReference type="ARBA" id="ARBA00022737"/>
    </source>
</evidence>
<dbReference type="EMBL" id="CAJFCV020000002">
    <property type="protein sequence ID" value="CAG9093519.1"/>
    <property type="molecule type" value="Genomic_DNA"/>
</dbReference>
<name>A0A7I8WNJ3_BURXY</name>
<proteinExistence type="predicted"/>
<dbReference type="FunFam" id="2.130.10.10:FF:000509">
    <property type="entry name" value="U3 small nucleolar RNA-interacting protein"/>
    <property type="match status" value="1"/>
</dbReference>
<accession>A0A7I8WNJ3</accession>
<dbReference type="Gene3D" id="2.130.10.10">
    <property type="entry name" value="YVTN repeat-like/Quinoprotein amine dehydrogenase"/>
    <property type="match status" value="1"/>
</dbReference>
<dbReference type="PANTHER" id="PTHR19865">
    <property type="entry name" value="U3 SMALL NUCLEOLAR RNA INTERACTING PROTEIN 2"/>
    <property type="match status" value="1"/>
</dbReference>
<feature type="repeat" description="WD" evidence="5">
    <location>
        <begin position="223"/>
        <end position="264"/>
    </location>
</feature>
<dbReference type="EMBL" id="CAJFDI010000002">
    <property type="protein sequence ID" value="CAD5213856.1"/>
    <property type="molecule type" value="Genomic_DNA"/>
</dbReference>
<feature type="region of interest" description="Disordered" evidence="6">
    <location>
        <begin position="465"/>
        <end position="530"/>
    </location>
</feature>
<feature type="compositionally biased region" description="Acidic residues" evidence="6">
    <location>
        <begin position="478"/>
        <end position="487"/>
    </location>
</feature>
<dbReference type="SMART" id="SM00320">
    <property type="entry name" value="WD40"/>
    <property type="match status" value="6"/>
</dbReference>
<keyword evidence="3" id="KW-0677">Repeat</keyword>
<dbReference type="Pfam" id="PF00400">
    <property type="entry name" value="WD40"/>
    <property type="match status" value="4"/>
</dbReference>
<dbReference type="PANTHER" id="PTHR19865:SF0">
    <property type="entry name" value="U3 SMALL NUCLEOLAR RNA-INTERACTING PROTEIN 2"/>
    <property type="match status" value="1"/>
</dbReference>
<dbReference type="InterPro" id="IPR019775">
    <property type="entry name" value="WD40_repeat_CS"/>
</dbReference>
<organism evidence="7 8">
    <name type="scientific">Bursaphelenchus xylophilus</name>
    <name type="common">Pinewood nematode worm</name>
    <name type="synonym">Aphelenchoides xylophilus</name>
    <dbReference type="NCBI Taxonomy" id="6326"/>
    <lineage>
        <taxon>Eukaryota</taxon>
        <taxon>Metazoa</taxon>
        <taxon>Ecdysozoa</taxon>
        <taxon>Nematoda</taxon>
        <taxon>Chromadorea</taxon>
        <taxon>Rhabditida</taxon>
        <taxon>Tylenchina</taxon>
        <taxon>Tylenchomorpha</taxon>
        <taxon>Aphelenchoidea</taxon>
        <taxon>Aphelenchoididae</taxon>
        <taxon>Bursaphelenchus</taxon>
    </lineage>
</organism>
<dbReference type="GO" id="GO:0032040">
    <property type="term" value="C:small-subunit processome"/>
    <property type="evidence" value="ECO:0007669"/>
    <property type="project" value="TreeGrafter"/>
</dbReference>
<keyword evidence="2 5" id="KW-0853">WD repeat</keyword>
<evidence type="ECO:0000256" key="5">
    <source>
        <dbReference type="PROSITE-ProRule" id="PRU00221"/>
    </source>
</evidence>
<dbReference type="SUPFAM" id="SSF50978">
    <property type="entry name" value="WD40 repeat-like"/>
    <property type="match status" value="1"/>
</dbReference>
<dbReference type="Proteomes" id="UP000582659">
    <property type="component" value="Unassembled WGS sequence"/>
</dbReference>
<feature type="compositionally biased region" description="Basic and acidic residues" evidence="6">
    <location>
        <begin position="56"/>
        <end position="83"/>
    </location>
</feature>
<dbReference type="InterPro" id="IPR036322">
    <property type="entry name" value="WD40_repeat_dom_sf"/>
</dbReference>
<dbReference type="PROSITE" id="PS50082">
    <property type="entry name" value="WD_REPEATS_2"/>
    <property type="match status" value="3"/>
</dbReference>
<keyword evidence="4" id="KW-0539">Nucleus</keyword>
<dbReference type="OrthoDB" id="189968at2759"/>
<dbReference type="InterPro" id="IPR015943">
    <property type="entry name" value="WD40/YVTN_repeat-like_dom_sf"/>
</dbReference>
<dbReference type="PROSITE" id="PS00678">
    <property type="entry name" value="WD_REPEATS_1"/>
    <property type="match status" value="1"/>
</dbReference>
<dbReference type="GO" id="GO:0034511">
    <property type="term" value="F:U3 snoRNA binding"/>
    <property type="evidence" value="ECO:0007669"/>
    <property type="project" value="InterPro"/>
</dbReference>
<dbReference type="PROSITE" id="PS50294">
    <property type="entry name" value="WD_REPEATS_REGION"/>
    <property type="match status" value="2"/>
</dbReference>
<sequence>MSFFLKRGGPKKRGRGPKKAVDKVKKPKFDEEISSDEDEVERHPLADVSDEDDFEDAHAKAYRESKNFLEKLKEDNKPRKPEVQDSDEEEDADYDAISHRLKQDALEKTVKFHRRVADTVVVDEEKTIVYRPHRFSPVSVAISNNGRYIVSCSKDGSIVKYDQKTKKIVGKLAPQKKNPDKTLHKGQIKCVAISGDDRYIASGGDDTLIRVYQLSNLKHVKNLRGHRGPITSLAFRTGTNELYSASTDKAIRSWNLEQMGFVEVLYGHSDPITQIDMLNKPKLVSAGGTARTIHLFKIEHSSQLVFNGMVDAVSVDCVAMINEDHYVSGQMNGSIYVWSVFKKKPVCLVRDAHGTDEKTGETRWITSIAARPYSDLVVSGSSDGVLKLWKVGEDYKTLTLVDTFEIVSGEVAGFVNSIKFSEDGRTLAIAVGQEHKNGRWFKVPEAKNSIVLLRLQYEADGPDAKMAFESGDEVGASSDEESEEEDEKLPKARRNSNGKAEENGVEEDSGAEVDVESEEELIEEEDSDEN</sequence>
<feature type="region of interest" description="Disordered" evidence="6">
    <location>
        <begin position="1"/>
        <end position="93"/>
    </location>
</feature>
<dbReference type="InterPro" id="IPR039241">
    <property type="entry name" value="Rrp9-like"/>
</dbReference>
<comment type="caution">
    <text evidence="7">The sequence shown here is derived from an EMBL/GenBank/DDBJ whole genome shotgun (WGS) entry which is preliminary data.</text>
</comment>
<evidence type="ECO:0000313" key="7">
    <source>
        <dbReference type="EMBL" id="CAD5213856.1"/>
    </source>
</evidence>
<dbReference type="Proteomes" id="UP000659654">
    <property type="component" value="Unassembled WGS sequence"/>
</dbReference>
<keyword evidence="8" id="KW-1185">Reference proteome</keyword>
<reference evidence="7" key="1">
    <citation type="submission" date="2020-09" db="EMBL/GenBank/DDBJ databases">
        <authorList>
            <person name="Kikuchi T."/>
        </authorList>
    </citation>
    <scope>NUCLEOTIDE SEQUENCE</scope>
    <source>
        <strain evidence="7">Ka4C1</strain>
    </source>
</reference>
<evidence type="ECO:0000256" key="1">
    <source>
        <dbReference type="ARBA" id="ARBA00004123"/>
    </source>
</evidence>
<evidence type="ECO:0000256" key="4">
    <source>
        <dbReference type="ARBA" id="ARBA00023242"/>
    </source>
</evidence>